<evidence type="ECO:0000256" key="2">
    <source>
        <dbReference type="ARBA" id="ARBA00022722"/>
    </source>
</evidence>
<name>A0A7J6RLF8_PEROL</name>
<evidence type="ECO:0000256" key="6">
    <source>
        <dbReference type="ARBA" id="ARBA00023157"/>
    </source>
</evidence>
<dbReference type="SUPFAM" id="SSF48537">
    <property type="entry name" value="Phospholipase C/P1 nuclease"/>
    <property type="match status" value="1"/>
</dbReference>
<evidence type="ECO:0000256" key="7">
    <source>
        <dbReference type="ARBA" id="ARBA00023180"/>
    </source>
</evidence>
<dbReference type="PANTHER" id="PTHR33146">
    <property type="entry name" value="ENDONUCLEASE 4"/>
    <property type="match status" value="1"/>
</dbReference>
<reference evidence="9 10" key="1">
    <citation type="submission" date="2020-04" db="EMBL/GenBank/DDBJ databases">
        <title>Perkinsus olseni comparative genomics.</title>
        <authorList>
            <person name="Bogema D.R."/>
        </authorList>
    </citation>
    <scope>NUCLEOTIDE SEQUENCE [LARGE SCALE GENOMIC DNA]</scope>
    <source>
        <strain evidence="9 10">ATCC PRA-207</strain>
    </source>
</reference>
<keyword evidence="6" id="KW-1015">Disulfide bond</keyword>
<keyword evidence="2" id="KW-0540">Nuclease</keyword>
<dbReference type="CDD" id="cd11010">
    <property type="entry name" value="S1-P1_nuclease"/>
    <property type="match status" value="1"/>
</dbReference>
<dbReference type="InterPro" id="IPR008947">
    <property type="entry name" value="PLipase_C/P1_nuclease_dom_sf"/>
</dbReference>
<comment type="similarity">
    <text evidence="1">Belongs to the nuclease type I family.</text>
</comment>
<organism evidence="9 10">
    <name type="scientific">Perkinsus olseni</name>
    <name type="common">Perkinsus atlanticus</name>
    <dbReference type="NCBI Taxonomy" id="32597"/>
    <lineage>
        <taxon>Eukaryota</taxon>
        <taxon>Sar</taxon>
        <taxon>Alveolata</taxon>
        <taxon>Perkinsozoa</taxon>
        <taxon>Perkinsea</taxon>
        <taxon>Perkinsida</taxon>
        <taxon>Perkinsidae</taxon>
        <taxon>Perkinsus</taxon>
    </lineage>
</organism>
<evidence type="ECO:0000256" key="5">
    <source>
        <dbReference type="ARBA" id="ARBA00022801"/>
    </source>
</evidence>
<dbReference type="PANTHER" id="PTHR33146:SF26">
    <property type="entry name" value="ENDONUCLEASE 4"/>
    <property type="match status" value="1"/>
</dbReference>
<keyword evidence="7" id="KW-0325">Glycoprotein</keyword>
<dbReference type="GO" id="GO:0003676">
    <property type="term" value="F:nucleic acid binding"/>
    <property type="evidence" value="ECO:0007669"/>
    <property type="project" value="InterPro"/>
</dbReference>
<dbReference type="GO" id="GO:0046872">
    <property type="term" value="F:metal ion binding"/>
    <property type="evidence" value="ECO:0007669"/>
    <property type="project" value="UniProtKB-KW"/>
</dbReference>
<keyword evidence="5" id="KW-0378">Hydrolase</keyword>
<evidence type="ECO:0000256" key="1">
    <source>
        <dbReference type="ARBA" id="ARBA00009547"/>
    </source>
</evidence>
<keyword evidence="8" id="KW-0732">Signal</keyword>
<feature type="chain" id="PRO_5029840650" description="Nuclease S1" evidence="8">
    <location>
        <begin position="20"/>
        <end position="369"/>
    </location>
</feature>
<dbReference type="GO" id="GO:0016788">
    <property type="term" value="F:hydrolase activity, acting on ester bonds"/>
    <property type="evidence" value="ECO:0007669"/>
    <property type="project" value="InterPro"/>
</dbReference>
<evidence type="ECO:0008006" key="11">
    <source>
        <dbReference type="Google" id="ProtNLM"/>
    </source>
</evidence>
<sequence>MSLRLAPLIAAAALPTALAWGRDGHAVVAQLSQERIKDEAQEAIDAIMGEGVPMYNYSSWADDVKYGEDSEEWKWSSSLHYVNPPNCKFDYARDCPNDNCVAGALKNYSRRVIDESLPLEQRQEALKFIVHFVGDAHQPLHAGKPGDLGGNKIGVDLEFARYQRTNLHSTWDSKILYEFQGRGDRVGDEPCWAITERAVSDELEKGGKYAGDVDDWIEDCEKYGLDACIDQWVDETAQAACDYSYKHVNGSLVLDGDVLPMEYYESRIEPTKESLAKGGIRLTWLLDHLFANQEATTKPVPVDCSEADKKCPNAWASQCSIKGSLKLTSDLTGRWFCVATSLTSFCDSLGSIKVPRLTVVFRESLRQDC</sequence>
<dbReference type="Pfam" id="PF02265">
    <property type="entry name" value="S1-P1_nuclease"/>
    <property type="match status" value="1"/>
</dbReference>
<evidence type="ECO:0000256" key="3">
    <source>
        <dbReference type="ARBA" id="ARBA00022723"/>
    </source>
</evidence>
<dbReference type="Gene3D" id="1.10.575.10">
    <property type="entry name" value="P1 Nuclease"/>
    <property type="match status" value="1"/>
</dbReference>
<dbReference type="GO" id="GO:0004519">
    <property type="term" value="F:endonuclease activity"/>
    <property type="evidence" value="ECO:0007669"/>
    <property type="project" value="UniProtKB-KW"/>
</dbReference>
<dbReference type="EMBL" id="JABANO010024628">
    <property type="protein sequence ID" value="KAF4721594.1"/>
    <property type="molecule type" value="Genomic_DNA"/>
</dbReference>
<keyword evidence="4" id="KW-0255">Endonuclease</keyword>
<dbReference type="InterPro" id="IPR003154">
    <property type="entry name" value="S1/P1nuclease"/>
</dbReference>
<feature type="signal peptide" evidence="8">
    <location>
        <begin position="1"/>
        <end position="19"/>
    </location>
</feature>
<evidence type="ECO:0000313" key="10">
    <source>
        <dbReference type="Proteomes" id="UP000553632"/>
    </source>
</evidence>
<dbReference type="Proteomes" id="UP000553632">
    <property type="component" value="Unassembled WGS sequence"/>
</dbReference>
<dbReference type="AlphaFoldDB" id="A0A7J6RLF8"/>
<dbReference type="OMA" id="PLHYINP"/>
<protein>
    <recommendedName>
        <fullName evidence="11">Nuclease S1</fullName>
    </recommendedName>
</protein>
<evidence type="ECO:0000256" key="8">
    <source>
        <dbReference type="SAM" id="SignalP"/>
    </source>
</evidence>
<keyword evidence="3" id="KW-0479">Metal-binding</keyword>
<dbReference type="GO" id="GO:0006308">
    <property type="term" value="P:DNA catabolic process"/>
    <property type="evidence" value="ECO:0007669"/>
    <property type="project" value="InterPro"/>
</dbReference>
<keyword evidence="10" id="KW-1185">Reference proteome</keyword>
<gene>
    <name evidence="9" type="ORF">FOZ63_016434</name>
</gene>
<comment type="caution">
    <text evidence="9">The sequence shown here is derived from an EMBL/GenBank/DDBJ whole genome shotgun (WGS) entry which is preliminary data.</text>
</comment>
<evidence type="ECO:0000313" key="9">
    <source>
        <dbReference type="EMBL" id="KAF4721594.1"/>
    </source>
</evidence>
<proteinExistence type="inferred from homology"/>
<accession>A0A7J6RLF8</accession>
<evidence type="ECO:0000256" key="4">
    <source>
        <dbReference type="ARBA" id="ARBA00022759"/>
    </source>
</evidence>